<reference evidence="1 2" key="1">
    <citation type="submission" date="2016-10" db="EMBL/GenBank/DDBJ databases">
        <authorList>
            <person name="de Groot N.N."/>
        </authorList>
    </citation>
    <scope>NUCLEOTIDE SEQUENCE [LARGE SCALE GENOMIC DNA]</scope>
    <source>
        <strain evidence="1 2">DSM 14789</strain>
    </source>
</reference>
<dbReference type="RefSeq" id="WP_245704235.1">
    <property type="nucleotide sequence ID" value="NZ_FNGI01000010.1"/>
</dbReference>
<evidence type="ECO:0000313" key="2">
    <source>
        <dbReference type="Proteomes" id="UP000198654"/>
    </source>
</evidence>
<gene>
    <name evidence="1" type="ORF">SAMN05661010_03144</name>
</gene>
<keyword evidence="2" id="KW-1185">Reference proteome</keyword>
<evidence type="ECO:0008006" key="3">
    <source>
        <dbReference type="Google" id="ProtNLM"/>
    </source>
</evidence>
<evidence type="ECO:0000313" key="1">
    <source>
        <dbReference type="EMBL" id="SDM02388.1"/>
    </source>
</evidence>
<dbReference type="Pfam" id="PF08907">
    <property type="entry name" value="DUF1853"/>
    <property type="match status" value="1"/>
</dbReference>
<sequence length="324" mass="35918">MTTSMPHPGQTALGADLDRLWHPLVRDLAWLLHAPNLLTTAYPGRPTLDELGLADPQRRSDWLAAIEGEPHTLETIVGANGNERLGHYHEALWHFLLDHAPDTRLLAHNLTIRDDKRTLGELDLLYVTRHDPQPIHLELAIKYYLGLPNGPEDGASQARWIGPGCADSLAIKHRHAMAHQLPLAGRPESAATLLAYGAPPLTQRLAMLGVLFRPWASDTPLQPPRETAPQALFGDWLSRECWPDFCRLTDAPGVRGAFLDKPHWLAPPPEAGLTSLATLGAGLEHHFASRRSPRQLVLKHANGRWQRLFVVGDDWPRAIPLPPA</sequence>
<dbReference type="InterPro" id="IPR015003">
    <property type="entry name" value="DUF1853"/>
</dbReference>
<proteinExistence type="predicted"/>
<accession>A0A1G9PUD5</accession>
<protein>
    <recommendedName>
        <fullName evidence="3">DUF1853 domain-containing protein</fullName>
    </recommendedName>
</protein>
<organism evidence="1 2">
    <name type="scientific">Modicisalibacter muralis</name>
    <dbReference type="NCBI Taxonomy" id="119000"/>
    <lineage>
        <taxon>Bacteria</taxon>
        <taxon>Pseudomonadati</taxon>
        <taxon>Pseudomonadota</taxon>
        <taxon>Gammaproteobacteria</taxon>
        <taxon>Oceanospirillales</taxon>
        <taxon>Halomonadaceae</taxon>
        <taxon>Modicisalibacter</taxon>
    </lineage>
</organism>
<dbReference type="STRING" id="119000.SAMN05661010_03144"/>
<dbReference type="Proteomes" id="UP000198654">
    <property type="component" value="Unassembled WGS sequence"/>
</dbReference>
<dbReference type="AlphaFoldDB" id="A0A1G9PUD5"/>
<name>A0A1G9PUD5_9GAMM</name>
<dbReference type="EMBL" id="FNGI01000010">
    <property type="protein sequence ID" value="SDM02388.1"/>
    <property type="molecule type" value="Genomic_DNA"/>
</dbReference>